<keyword evidence="2" id="KW-1133">Transmembrane helix</keyword>
<proteinExistence type="predicted"/>
<keyword evidence="3" id="KW-0732">Signal</keyword>
<sequence length="159" mass="16474">MFISALLRKIFMKRIIAAAVAAVTALSLSTGVSTGVASAQGLGTGSTASDSQIRKDLLKWQAESPFSGTLLKQPTSSVSTANQSSEFLRDRSSERVSDGVIESSWGLAKSSVKKDIENGDPIGTNLDILLALGSVLAVGAIIYNVALQAGMPLPHVAAE</sequence>
<feature type="signal peptide" evidence="3">
    <location>
        <begin position="1"/>
        <end position="21"/>
    </location>
</feature>
<gene>
    <name evidence="4" type="ORF">HMPREF0281_02664</name>
</gene>
<evidence type="ECO:0000256" key="1">
    <source>
        <dbReference type="SAM" id="MobiDB-lite"/>
    </source>
</evidence>
<evidence type="ECO:0000313" key="5">
    <source>
        <dbReference type="Proteomes" id="UP000006015"/>
    </source>
</evidence>
<name>A0ABN0ABH1_CORAM</name>
<dbReference type="Proteomes" id="UP000006015">
    <property type="component" value="Unassembled WGS sequence"/>
</dbReference>
<feature type="compositionally biased region" description="Polar residues" evidence="1">
    <location>
        <begin position="72"/>
        <end position="86"/>
    </location>
</feature>
<protein>
    <recommendedName>
        <fullName evidence="6">XRE family transcriptional regulator</fullName>
    </recommendedName>
</protein>
<keyword evidence="2" id="KW-0472">Membrane</keyword>
<evidence type="ECO:0000256" key="2">
    <source>
        <dbReference type="SAM" id="Phobius"/>
    </source>
</evidence>
<feature type="chain" id="PRO_5045788417" description="XRE family transcriptional regulator" evidence="3">
    <location>
        <begin position="22"/>
        <end position="159"/>
    </location>
</feature>
<comment type="caution">
    <text evidence="4">The sequence shown here is derived from an EMBL/GenBank/DDBJ whole genome shotgun (WGS) entry which is preliminary data.</text>
</comment>
<keyword evidence="5" id="KW-1185">Reference proteome</keyword>
<evidence type="ECO:0000313" key="4">
    <source>
        <dbReference type="EMBL" id="EFG80108.1"/>
    </source>
</evidence>
<reference evidence="4 5" key="1">
    <citation type="submission" date="2010-04" db="EMBL/GenBank/DDBJ databases">
        <authorList>
            <person name="Weinstock G."/>
            <person name="Sodergren E."/>
            <person name="Clifton S."/>
            <person name="Fulton L."/>
            <person name="Fulton B."/>
            <person name="Courtney L."/>
            <person name="Fronick C."/>
            <person name="Harrison M."/>
            <person name="Strong C."/>
            <person name="Farmer C."/>
            <person name="Delahaunty K."/>
            <person name="Markovic C."/>
            <person name="Hall O."/>
            <person name="Minx P."/>
            <person name="Tomlinson C."/>
            <person name="Mitreva M."/>
            <person name="Hou S."/>
            <person name="Wollam A."/>
            <person name="Pepin K.H."/>
            <person name="Johnson M."/>
            <person name="Bhonagiri V."/>
            <person name="Zhang X."/>
            <person name="Suruliraj S."/>
            <person name="Warren W."/>
            <person name="Chinwalla A."/>
            <person name="Mardis E.R."/>
            <person name="Wilson R.K."/>
        </authorList>
    </citation>
    <scope>NUCLEOTIDE SEQUENCE [LARGE SCALE GENOMIC DNA]</scope>
    <source>
        <strain evidence="4 5">DSM 20306</strain>
    </source>
</reference>
<feature type="transmembrane region" description="Helical" evidence="2">
    <location>
        <begin position="128"/>
        <end position="146"/>
    </location>
</feature>
<accession>A0ABN0ABH1</accession>
<evidence type="ECO:0008006" key="6">
    <source>
        <dbReference type="Google" id="ProtNLM"/>
    </source>
</evidence>
<dbReference type="EMBL" id="ADNS01000032">
    <property type="protein sequence ID" value="EFG80108.1"/>
    <property type="molecule type" value="Genomic_DNA"/>
</dbReference>
<keyword evidence="2" id="KW-0812">Transmembrane</keyword>
<organism evidence="4 5">
    <name type="scientific">Corynebacterium ammoniagenes DSM 20306</name>
    <dbReference type="NCBI Taxonomy" id="649754"/>
    <lineage>
        <taxon>Bacteria</taxon>
        <taxon>Bacillati</taxon>
        <taxon>Actinomycetota</taxon>
        <taxon>Actinomycetes</taxon>
        <taxon>Mycobacteriales</taxon>
        <taxon>Corynebacteriaceae</taxon>
        <taxon>Corynebacterium</taxon>
    </lineage>
</organism>
<evidence type="ECO:0000256" key="3">
    <source>
        <dbReference type="SAM" id="SignalP"/>
    </source>
</evidence>
<feature type="region of interest" description="Disordered" evidence="1">
    <location>
        <begin position="72"/>
        <end position="91"/>
    </location>
</feature>